<keyword evidence="2" id="KW-1185">Reference proteome</keyword>
<accession>A0ACC3B9B4</accession>
<evidence type="ECO:0000313" key="1">
    <source>
        <dbReference type="EMBL" id="KAK1147224.1"/>
    </source>
</evidence>
<dbReference type="EMBL" id="JAOPJF010000013">
    <property type="protein sequence ID" value="KAK1147224.1"/>
    <property type="molecule type" value="Genomic_DNA"/>
</dbReference>
<sequence length="360" mass="41299">MAAMNFPPSQSALCTLLLECRQAVLCHLPDLHALKAIILTHPTLYAAYVSNQTAILRRIVLQLISPELLPDAVLAITSSRLNVEPWTRAKAFSNLEEHRRAPRRIPSSFRWTFRTATQLETLHDHVKFLAKVFVSAASAECLDSNGAGSPAAFIALRYTKADFKYVETWDAYYKHFAAWELEQIAAVGEYLFRVIAIPFNDIAEHDIEWGISGYRLSAVRSLGLRMGLTYSKHWLAFLHKVMKAETYDERYRLLTPVAPSILTFLPCDLASMMTSDIDDTLPLEDYSQEQIQPYLTPDAPEPDPGPREAWRYVHLNSPWPFFICDLEARDVRRWGYVMWDQYRLEQLKFFDTPFVPSPIP</sequence>
<protein>
    <submittedName>
        <fullName evidence="1">Uncharacterized protein</fullName>
    </submittedName>
</protein>
<organism evidence="1 2">
    <name type="scientific">Aspergillus melleus</name>
    <dbReference type="NCBI Taxonomy" id="138277"/>
    <lineage>
        <taxon>Eukaryota</taxon>
        <taxon>Fungi</taxon>
        <taxon>Dikarya</taxon>
        <taxon>Ascomycota</taxon>
        <taxon>Pezizomycotina</taxon>
        <taxon>Eurotiomycetes</taxon>
        <taxon>Eurotiomycetidae</taxon>
        <taxon>Eurotiales</taxon>
        <taxon>Aspergillaceae</taxon>
        <taxon>Aspergillus</taxon>
        <taxon>Aspergillus subgen. Circumdati</taxon>
    </lineage>
</organism>
<proteinExistence type="predicted"/>
<reference evidence="1 2" key="1">
    <citation type="journal article" date="2023" name="ACS Omega">
        <title>Identification of the Neoaspergillic Acid Biosynthesis Gene Cluster by Establishing an In Vitro CRISPR-Ribonucleoprotein Genetic System in Aspergillus melleus.</title>
        <authorList>
            <person name="Yuan B."/>
            <person name="Grau M.F."/>
            <person name="Murata R.M."/>
            <person name="Torok T."/>
            <person name="Venkateswaran K."/>
            <person name="Stajich J.E."/>
            <person name="Wang C.C.C."/>
        </authorList>
    </citation>
    <scope>NUCLEOTIDE SEQUENCE [LARGE SCALE GENOMIC DNA]</scope>
    <source>
        <strain evidence="1 2">IMV 1140</strain>
    </source>
</reference>
<dbReference type="Proteomes" id="UP001177260">
    <property type="component" value="Unassembled WGS sequence"/>
</dbReference>
<comment type="caution">
    <text evidence="1">The sequence shown here is derived from an EMBL/GenBank/DDBJ whole genome shotgun (WGS) entry which is preliminary data.</text>
</comment>
<gene>
    <name evidence="1" type="ORF">N8T08_001963</name>
</gene>
<name>A0ACC3B9B4_9EURO</name>
<evidence type="ECO:0000313" key="2">
    <source>
        <dbReference type="Proteomes" id="UP001177260"/>
    </source>
</evidence>